<evidence type="ECO:0000313" key="3">
    <source>
        <dbReference type="Proteomes" id="UP001168528"/>
    </source>
</evidence>
<evidence type="ECO:0000259" key="1">
    <source>
        <dbReference type="Pfam" id="PF18480"/>
    </source>
</evidence>
<feature type="domain" description="DUF5615" evidence="1">
    <location>
        <begin position="3"/>
        <end position="105"/>
    </location>
</feature>
<keyword evidence="3" id="KW-1185">Reference proteome</keyword>
<gene>
    <name evidence="2" type="ORF">Q0590_26090</name>
</gene>
<comment type="caution">
    <text evidence="2">The sequence shown here is derived from an EMBL/GenBank/DDBJ whole genome shotgun (WGS) entry which is preliminary data.</text>
</comment>
<sequence length="113" mass="13529">MPKFLIDANLPYYFSLWNNADYIHQKDINDEWEDEQIWQYAKENNLVIITKDSDFSNKILLKEPPPKVIHIRFGNMKMKEFFNTITAIWPQVIEISNTHKLVNVFKDRIEGID</sequence>
<dbReference type="InterPro" id="IPR041049">
    <property type="entry name" value="DUF5615"/>
</dbReference>
<dbReference type="Proteomes" id="UP001168528">
    <property type="component" value="Unassembled WGS sequence"/>
</dbReference>
<name>A0ABT8RCE4_9BACT</name>
<organism evidence="2 3">
    <name type="scientific">Rhodocytophaga aerolata</name>
    <dbReference type="NCBI Taxonomy" id="455078"/>
    <lineage>
        <taxon>Bacteria</taxon>
        <taxon>Pseudomonadati</taxon>
        <taxon>Bacteroidota</taxon>
        <taxon>Cytophagia</taxon>
        <taxon>Cytophagales</taxon>
        <taxon>Rhodocytophagaceae</taxon>
        <taxon>Rhodocytophaga</taxon>
    </lineage>
</organism>
<dbReference type="RefSeq" id="WP_302040579.1">
    <property type="nucleotide sequence ID" value="NZ_JAUKPO010000022.1"/>
</dbReference>
<accession>A0ABT8RCE4</accession>
<proteinExistence type="predicted"/>
<evidence type="ECO:0000313" key="2">
    <source>
        <dbReference type="EMBL" id="MDO1449776.1"/>
    </source>
</evidence>
<protein>
    <submittedName>
        <fullName evidence="2">DUF5615 family PIN-like protein</fullName>
    </submittedName>
</protein>
<reference evidence="2" key="1">
    <citation type="submission" date="2023-07" db="EMBL/GenBank/DDBJ databases">
        <title>The genome sequence of Rhodocytophaga aerolata KACC 12507.</title>
        <authorList>
            <person name="Zhang X."/>
        </authorList>
    </citation>
    <scope>NUCLEOTIDE SEQUENCE</scope>
    <source>
        <strain evidence="2">KACC 12507</strain>
    </source>
</reference>
<dbReference type="Pfam" id="PF18480">
    <property type="entry name" value="DUF5615"/>
    <property type="match status" value="1"/>
</dbReference>
<dbReference type="EMBL" id="JAUKPO010000022">
    <property type="protein sequence ID" value="MDO1449776.1"/>
    <property type="molecule type" value="Genomic_DNA"/>
</dbReference>